<feature type="compositionally biased region" description="Polar residues" evidence="6">
    <location>
        <begin position="91"/>
        <end position="103"/>
    </location>
</feature>
<dbReference type="STRING" id="52670.A0A2I4CPT2"/>
<evidence type="ECO:0000256" key="5">
    <source>
        <dbReference type="RuleBase" id="RU000682"/>
    </source>
</evidence>
<dbReference type="GO" id="GO:0005634">
    <property type="term" value="C:nucleus"/>
    <property type="evidence" value="ECO:0007669"/>
    <property type="project" value="UniProtKB-SubCell"/>
</dbReference>
<accession>A0A2I4CPT2</accession>
<proteinExistence type="predicted"/>
<dbReference type="InParanoid" id="A0A2I4CPT2"/>
<feature type="compositionally biased region" description="Polar residues" evidence="6">
    <location>
        <begin position="111"/>
        <end position="120"/>
    </location>
</feature>
<dbReference type="GO" id="GO:0000981">
    <property type="term" value="F:DNA-binding transcription factor activity, RNA polymerase II-specific"/>
    <property type="evidence" value="ECO:0007669"/>
    <property type="project" value="InterPro"/>
</dbReference>
<dbReference type="CTD" id="79923"/>
<keyword evidence="1 4" id="KW-0238">DNA-binding</keyword>
<reference evidence="9" key="1">
    <citation type="submission" date="2025-08" db="UniProtKB">
        <authorList>
            <consortium name="RefSeq"/>
        </authorList>
    </citation>
    <scope>IDENTIFICATION</scope>
    <source>
        <strain evidence="9">Quisiro</strain>
        <tissue evidence="9">Liver</tissue>
    </source>
</reference>
<dbReference type="PANTHER" id="PTHR24327">
    <property type="entry name" value="HOMEOBOX PROTEIN"/>
    <property type="match status" value="1"/>
</dbReference>
<dbReference type="SMART" id="SM00389">
    <property type="entry name" value="HOX"/>
    <property type="match status" value="1"/>
</dbReference>
<dbReference type="KEGG" id="alim:106530841"/>
<dbReference type="InterPro" id="IPR017970">
    <property type="entry name" value="Homeobox_CS"/>
</dbReference>
<gene>
    <name evidence="9" type="primary">nanog</name>
</gene>
<name>A0A2I4CPT2_AUSLI</name>
<evidence type="ECO:0000256" key="2">
    <source>
        <dbReference type="ARBA" id="ARBA00023155"/>
    </source>
</evidence>
<evidence type="ECO:0000256" key="3">
    <source>
        <dbReference type="ARBA" id="ARBA00023242"/>
    </source>
</evidence>
<keyword evidence="8" id="KW-1185">Reference proteome</keyword>
<keyword evidence="3 4" id="KW-0539">Nucleus</keyword>
<sequence>MADWRRQVTYNFNPSSYHAYAFVYQSEQNPGNPSGPNENVDLRGCNSGTTQAFYAARFGESCSQHRYQDSGGLVNAGGTQATHLQQEGAGTEQTRTRSSSNSDTEAHASPDSWSSVSSREGSLPQADSVWAEKEACLEVAVRSPGGREEVSSSVAEEPRPLTASPTPPNAPPTASKTVTAAEEPSCKPNVRTTFTQSQLQTLCKRFNAQKYLPPSEMKKLAEQIGVTYKQVKTWFQNRRMKLRKCQRDTSWALERSAFYNDASNMASPYPGEGRPHVREHYNQQVAYYMGSGSAGFPRWLSSSPQAAGCSVPPCEYMPNMFVSNNLETSGEEPVCMQNPSMAPNVNL</sequence>
<dbReference type="PROSITE" id="PS50071">
    <property type="entry name" value="HOMEOBOX_2"/>
    <property type="match status" value="1"/>
</dbReference>
<feature type="DNA-binding region" description="Homeobox" evidence="4">
    <location>
        <begin position="187"/>
        <end position="246"/>
    </location>
</feature>
<feature type="domain" description="Homeobox" evidence="7">
    <location>
        <begin position="185"/>
        <end position="245"/>
    </location>
</feature>
<dbReference type="SUPFAM" id="SSF46689">
    <property type="entry name" value="Homeodomain-like"/>
    <property type="match status" value="1"/>
</dbReference>
<evidence type="ECO:0000256" key="4">
    <source>
        <dbReference type="PROSITE-ProRule" id="PRU00108"/>
    </source>
</evidence>
<protein>
    <submittedName>
        <fullName evidence="9">Homeobox protein NANOG</fullName>
    </submittedName>
</protein>
<evidence type="ECO:0000313" key="9">
    <source>
        <dbReference type="RefSeq" id="XP_013882003.1"/>
    </source>
</evidence>
<dbReference type="OrthoDB" id="6159439at2759"/>
<dbReference type="RefSeq" id="XP_013882003.1">
    <property type="nucleotide sequence ID" value="XM_014026549.1"/>
</dbReference>
<evidence type="ECO:0000256" key="6">
    <source>
        <dbReference type="SAM" id="MobiDB-lite"/>
    </source>
</evidence>
<dbReference type="CDD" id="cd00086">
    <property type="entry name" value="homeodomain"/>
    <property type="match status" value="1"/>
</dbReference>
<comment type="subcellular location">
    <subcellularLocation>
        <location evidence="4 5">Nucleus</location>
    </subcellularLocation>
</comment>
<dbReference type="Pfam" id="PF00046">
    <property type="entry name" value="Homeodomain"/>
    <property type="match status" value="1"/>
</dbReference>
<keyword evidence="2 4" id="KW-0371">Homeobox</keyword>
<dbReference type="Gene3D" id="1.10.10.60">
    <property type="entry name" value="Homeodomain-like"/>
    <property type="match status" value="1"/>
</dbReference>
<evidence type="ECO:0000256" key="1">
    <source>
        <dbReference type="ARBA" id="ARBA00023125"/>
    </source>
</evidence>
<organism evidence="8 9">
    <name type="scientific">Austrofundulus limnaeus</name>
    <name type="common">Annual killifish</name>
    <dbReference type="NCBI Taxonomy" id="52670"/>
    <lineage>
        <taxon>Eukaryota</taxon>
        <taxon>Metazoa</taxon>
        <taxon>Chordata</taxon>
        <taxon>Craniata</taxon>
        <taxon>Vertebrata</taxon>
        <taxon>Euteleostomi</taxon>
        <taxon>Actinopterygii</taxon>
        <taxon>Neopterygii</taxon>
        <taxon>Teleostei</taxon>
        <taxon>Neoteleostei</taxon>
        <taxon>Acanthomorphata</taxon>
        <taxon>Ovalentaria</taxon>
        <taxon>Atherinomorphae</taxon>
        <taxon>Cyprinodontiformes</taxon>
        <taxon>Rivulidae</taxon>
        <taxon>Austrofundulus</taxon>
    </lineage>
</organism>
<feature type="region of interest" description="Disordered" evidence="6">
    <location>
        <begin position="141"/>
        <end position="184"/>
    </location>
</feature>
<dbReference type="InterPro" id="IPR001356">
    <property type="entry name" value="HD"/>
</dbReference>
<feature type="region of interest" description="Disordered" evidence="6">
    <location>
        <begin position="82"/>
        <end position="127"/>
    </location>
</feature>
<dbReference type="GO" id="GO:0000978">
    <property type="term" value="F:RNA polymerase II cis-regulatory region sequence-specific DNA binding"/>
    <property type="evidence" value="ECO:0007669"/>
    <property type="project" value="TreeGrafter"/>
</dbReference>
<evidence type="ECO:0000313" key="8">
    <source>
        <dbReference type="Proteomes" id="UP000192220"/>
    </source>
</evidence>
<evidence type="ECO:0000259" key="7">
    <source>
        <dbReference type="PROSITE" id="PS50071"/>
    </source>
</evidence>
<dbReference type="PROSITE" id="PS00027">
    <property type="entry name" value="HOMEOBOX_1"/>
    <property type="match status" value="1"/>
</dbReference>
<dbReference type="PANTHER" id="PTHR24327:SF88">
    <property type="entry name" value="NANOG"/>
    <property type="match status" value="1"/>
</dbReference>
<dbReference type="Proteomes" id="UP000192220">
    <property type="component" value="Unplaced"/>
</dbReference>
<dbReference type="InterPro" id="IPR050460">
    <property type="entry name" value="Distal-less_Homeobox_TF"/>
</dbReference>
<dbReference type="InterPro" id="IPR009057">
    <property type="entry name" value="Homeodomain-like_sf"/>
</dbReference>
<dbReference type="AlphaFoldDB" id="A0A2I4CPT2"/>